<keyword evidence="2" id="KW-1133">Transmembrane helix</keyword>
<dbReference type="Pfam" id="PF11377">
    <property type="entry name" value="DUF3180"/>
    <property type="match status" value="1"/>
</dbReference>
<name>A0A943T873_9MICC</name>
<sequence length="171" mass="18043">MKPLRYSAVLWTAIGAAALTALVNTVLVNAGHSELHFSWMLGLVCLLVAAGAVWLGVQVARYRRVKTREKAPRMGPILAARTLAYAQGSILTGSLLTGVCAAIFGFHLAVAPARGLSVLFWQVVVNLVCSVVLLAAGLWAQHCCRIPPEEDDDNSSAGVVKSREGGTYAGS</sequence>
<feature type="transmembrane region" description="Helical" evidence="2">
    <location>
        <begin position="118"/>
        <end position="140"/>
    </location>
</feature>
<evidence type="ECO:0000313" key="4">
    <source>
        <dbReference type="Proteomes" id="UP000739069"/>
    </source>
</evidence>
<gene>
    <name evidence="3" type="ORF">KH265_01055</name>
</gene>
<keyword evidence="2" id="KW-0472">Membrane</keyword>
<feature type="transmembrane region" description="Helical" evidence="2">
    <location>
        <begin position="40"/>
        <end position="62"/>
    </location>
</feature>
<feature type="transmembrane region" description="Helical" evidence="2">
    <location>
        <begin position="83"/>
        <end position="106"/>
    </location>
</feature>
<evidence type="ECO:0000313" key="3">
    <source>
        <dbReference type="EMBL" id="MBS6634246.1"/>
    </source>
</evidence>
<dbReference type="EMBL" id="JAGZXI010000001">
    <property type="protein sequence ID" value="MBS6634246.1"/>
    <property type="molecule type" value="Genomic_DNA"/>
</dbReference>
<dbReference type="Proteomes" id="UP000739069">
    <property type="component" value="Unassembled WGS sequence"/>
</dbReference>
<evidence type="ECO:0000256" key="1">
    <source>
        <dbReference type="SAM" id="MobiDB-lite"/>
    </source>
</evidence>
<accession>A0A943T873</accession>
<comment type="caution">
    <text evidence="3">The sequence shown here is derived from an EMBL/GenBank/DDBJ whole genome shotgun (WGS) entry which is preliminary data.</text>
</comment>
<protein>
    <submittedName>
        <fullName evidence="3">DUF3180 domain-containing protein</fullName>
    </submittedName>
</protein>
<dbReference type="RefSeq" id="WP_303951759.1">
    <property type="nucleotide sequence ID" value="NZ_JAGZXI010000001.1"/>
</dbReference>
<keyword evidence="2" id="KW-0812">Transmembrane</keyword>
<organism evidence="3 4">
    <name type="scientific">Rothia mucilaginosa</name>
    <dbReference type="NCBI Taxonomy" id="43675"/>
    <lineage>
        <taxon>Bacteria</taxon>
        <taxon>Bacillati</taxon>
        <taxon>Actinomycetota</taxon>
        <taxon>Actinomycetes</taxon>
        <taxon>Micrococcales</taxon>
        <taxon>Micrococcaceae</taxon>
        <taxon>Rothia</taxon>
    </lineage>
</organism>
<reference evidence="3" key="1">
    <citation type="submission" date="2021-02" db="EMBL/GenBank/DDBJ databases">
        <title>Infant gut strain persistence is associated with maternal origin, phylogeny, and functional potential including surface adhesion and iron acquisition.</title>
        <authorList>
            <person name="Lou Y.C."/>
        </authorList>
    </citation>
    <scope>NUCLEOTIDE SEQUENCE</scope>
    <source>
        <strain evidence="3">L1_008_092G1_dasL1_008_092G1_concoct_16</strain>
    </source>
</reference>
<dbReference type="AlphaFoldDB" id="A0A943T873"/>
<dbReference type="InterPro" id="IPR021517">
    <property type="entry name" value="DUF3180"/>
</dbReference>
<evidence type="ECO:0000256" key="2">
    <source>
        <dbReference type="SAM" id="Phobius"/>
    </source>
</evidence>
<proteinExistence type="predicted"/>
<feature type="region of interest" description="Disordered" evidence="1">
    <location>
        <begin position="149"/>
        <end position="171"/>
    </location>
</feature>